<evidence type="ECO:0008006" key="3">
    <source>
        <dbReference type="Google" id="ProtNLM"/>
    </source>
</evidence>
<keyword evidence="2" id="KW-1185">Reference proteome</keyword>
<dbReference type="InParanoid" id="H8MVT8"/>
<dbReference type="EMBL" id="CP003389">
    <property type="protein sequence ID" value="AFE05609.1"/>
    <property type="molecule type" value="Genomic_DNA"/>
</dbReference>
<name>H8MVT8_CORCM</name>
<dbReference type="Proteomes" id="UP000007587">
    <property type="component" value="Chromosome"/>
</dbReference>
<accession>H8MVT8</accession>
<organism evidence="1 2">
    <name type="scientific">Corallococcus coralloides (strain ATCC 25202 / DSM 2259 / NBRC 100086 / M2)</name>
    <name type="common">Myxococcus coralloides</name>
    <dbReference type="NCBI Taxonomy" id="1144275"/>
    <lineage>
        <taxon>Bacteria</taxon>
        <taxon>Pseudomonadati</taxon>
        <taxon>Myxococcota</taxon>
        <taxon>Myxococcia</taxon>
        <taxon>Myxococcales</taxon>
        <taxon>Cystobacterineae</taxon>
        <taxon>Myxococcaceae</taxon>
        <taxon>Corallococcus</taxon>
    </lineage>
</organism>
<dbReference type="KEGG" id="ccx:COCOR_04069"/>
<dbReference type="STRING" id="1144275.COCOR_04069"/>
<reference evidence="2" key="2">
    <citation type="submission" date="2012-03" db="EMBL/GenBank/DDBJ databases">
        <title>Genome sequence of the fruiting myxobacterium Corallococcus coralloides DSM 2259.</title>
        <authorList>
            <person name="Huntley S."/>
            <person name="Zhang Y."/>
            <person name="Treuner-Lange A."/>
            <person name="Sensen C.W."/>
            <person name="Sogaard-Andersen L."/>
        </authorList>
    </citation>
    <scope>NUCLEOTIDE SEQUENCE [LARGE SCALE GENOMIC DNA]</scope>
    <source>
        <strain evidence="2">ATCC 25202 / DSM 2259 / NBRC 100086 / M2</strain>
    </source>
</reference>
<gene>
    <name evidence="1" type="ordered locus">COCOR_04069</name>
</gene>
<evidence type="ECO:0000313" key="1">
    <source>
        <dbReference type="EMBL" id="AFE05609.1"/>
    </source>
</evidence>
<evidence type="ECO:0000313" key="2">
    <source>
        <dbReference type="Proteomes" id="UP000007587"/>
    </source>
</evidence>
<protein>
    <recommendedName>
        <fullName evidence="3">DUSAM domain-containing protein</fullName>
    </recommendedName>
</protein>
<dbReference type="HOGENOM" id="CLU_2823776_0_0_7"/>
<proteinExistence type="predicted"/>
<reference evidence="1 2" key="1">
    <citation type="journal article" date="2012" name="J. Bacteriol.">
        <title>Complete Genome Sequence of the Fruiting Myxobacterium Corallococcus coralloides DSM 2259.</title>
        <authorList>
            <person name="Huntley S."/>
            <person name="Zhang Y."/>
            <person name="Treuner-Lange A."/>
            <person name="Kneip S."/>
            <person name="Sensen C.W."/>
            <person name="Sogaard-Andersen L."/>
        </authorList>
    </citation>
    <scope>NUCLEOTIDE SEQUENCE [LARGE SCALE GENOMIC DNA]</scope>
    <source>
        <strain evidence="2">ATCC 25202 / DSM 2259 / NBRC 100086 / M2</strain>
    </source>
</reference>
<sequence>MRESLRPRGEALRSAARRIAVRRTEEPDTPLFQIITEAARHYDLSPSEEQMLLSDLLPGSAEAPQP</sequence>
<dbReference type="AlphaFoldDB" id="H8MVT8"/>